<dbReference type="EC" id="3.1.3.16" evidence="9"/>
<comment type="subunit">
    <text evidence="9">Component of the cleavage and polyadenylation factor (CPF) complex.</text>
</comment>
<evidence type="ECO:0000313" key="11">
    <source>
        <dbReference type="Proteomes" id="UP000612746"/>
    </source>
</evidence>
<comment type="similarity">
    <text evidence="2 9">Belongs to the SSU72 phosphatase family.</text>
</comment>
<dbReference type="AlphaFoldDB" id="A0A8H7UQ92"/>
<comment type="function">
    <text evidence="9">Processively dephosphorylates Ser-5 of the heptad repeats YSPTSPS in the C-terminal domain of the largest RNA polymerase II subunit (RPB1).</text>
</comment>
<name>A0A8H7UQ92_9FUNG</name>
<proteinExistence type="inferred from homology"/>
<accession>A0A8H7UQ92</accession>
<comment type="subcellular location">
    <subcellularLocation>
        <location evidence="1 9">Nucleus</location>
    </subcellularLocation>
</comment>
<evidence type="ECO:0000256" key="4">
    <source>
        <dbReference type="ARBA" id="ARBA00022801"/>
    </source>
</evidence>
<evidence type="ECO:0000256" key="2">
    <source>
        <dbReference type="ARBA" id="ARBA00008978"/>
    </source>
</evidence>
<dbReference type="OrthoDB" id="57957at2759"/>
<sequence length="231" mass="26035">PSAQSLTTMVKYAVICASNQNRSMEAHNVLSKKGFNVHSYGTGTMVRLPGPAIDKPNIYPFGTPYTQNGLLSMLDRNRKIKEAPQRWADSVDMYDVIITCEERCFDSVFEGTWVQSSPQVTYPHRIDPCTDLANRGEESSKSTHLINVDIKDNHEDALLGGRAILQLAQMVSVKLFLLAFIWNELLTISPMALKRAQIEASKDIDNDIQTIIEKFAERHPTHPILHTIAYY</sequence>
<dbReference type="PANTHER" id="PTHR20383">
    <property type="entry name" value="RNA POLYMERASE II SUBUNIT A C-TERMINAL DOMAIN PHOSPHATASE"/>
    <property type="match status" value="1"/>
</dbReference>
<comment type="catalytic activity">
    <reaction evidence="8 9">
        <text>O-phospho-L-threonyl-[protein] + H2O = L-threonyl-[protein] + phosphate</text>
        <dbReference type="Rhea" id="RHEA:47004"/>
        <dbReference type="Rhea" id="RHEA-COMP:11060"/>
        <dbReference type="Rhea" id="RHEA-COMP:11605"/>
        <dbReference type="ChEBI" id="CHEBI:15377"/>
        <dbReference type="ChEBI" id="CHEBI:30013"/>
        <dbReference type="ChEBI" id="CHEBI:43474"/>
        <dbReference type="ChEBI" id="CHEBI:61977"/>
        <dbReference type="EC" id="3.1.3.16"/>
    </reaction>
</comment>
<organism evidence="10 11">
    <name type="scientific">Umbelopsis vinacea</name>
    <dbReference type="NCBI Taxonomy" id="44442"/>
    <lineage>
        <taxon>Eukaryota</taxon>
        <taxon>Fungi</taxon>
        <taxon>Fungi incertae sedis</taxon>
        <taxon>Mucoromycota</taxon>
        <taxon>Mucoromycotina</taxon>
        <taxon>Umbelopsidomycetes</taxon>
        <taxon>Umbelopsidales</taxon>
        <taxon>Umbelopsidaceae</taxon>
        <taxon>Umbelopsis</taxon>
    </lineage>
</organism>
<evidence type="ECO:0000256" key="5">
    <source>
        <dbReference type="ARBA" id="ARBA00022912"/>
    </source>
</evidence>
<comment type="catalytic activity">
    <reaction evidence="7 9">
        <text>O-phospho-L-seryl-[protein] + H2O = L-seryl-[protein] + phosphate</text>
        <dbReference type="Rhea" id="RHEA:20629"/>
        <dbReference type="Rhea" id="RHEA-COMP:9863"/>
        <dbReference type="Rhea" id="RHEA-COMP:11604"/>
        <dbReference type="ChEBI" id="CHEBI:15377"/>
        <dbReference type="ChEBI" id="CHEBI:29999"/>
        <dbReference type="ChEBI" id="CHEBI:43474"/>
        <dbReference type="ChEBI" id="CHEBI:83421"/>
        <dbReference type="EC" id="3.1.3.16"/>
    </reaction>
</comment>
<keyword evidence="4 9" id="KW-0378">Hydrolase</keyword>
<comment type="caution">
    <text evidence="10">The sequence shown here is derived from an EMBL/GenBank/DDBJ whole genome shotgun (WGS) entry which is preliminary data.</text>
</comment>
<dbReference type="FunFam" id="3.40.50.2300:FF:000039">
    <property type="entry name" value="RNA polymerase II subunit A C-terminal domain phosphatase"/>
    <property type="match status" value="1"/>
</dbReference>
<evidence type="ECO:0000256" key="1">
    <source>
        <dbReference type="ARBA" id="ARBA00004123"/>
    </source>
</evidence>
<evidence type="ECO:0000256" key="7">
    <source>
        <dbReference type="ARBA" id="ARBA00047761"/>
    </source>
</evidence>
<evidence type="ECO:0000256" key="3">
    <source>
        <dbReference type="ARBA" id="ARBA00022664"/>
    </source>
</evidence>
<dbReference type="Pfam" id="PF04722">
    <property type="entry name" value="Ssu72"/>
    <property type="match status" value="1"/>
</dbReference>
<evidence type="ECO:0000256" key="8">
    <source>
        <dbReference type="ARBA" id="ARBA00048336"/>
    </source>
</evidence>
<dbReference type="EMBL" id="JAEPRA010000002">
    <property type="protein sequence ID" value="KAG2188093.1"/>
    <property type="molecule type" value="Genomic_DNA"/>
</dbReference>
<dbReference type="InterPro" id="IPR006811">
    <property type="entry name" value="RNA_pol_II_suA"/>
</dbReference>
<gene>
    <name evidence="10" type="ORF">INT44_000844</name>
</gene>
<reference evidence="10" key="1">
    <citation type="submission" date="2020-12" db="EMBL/GenBank/DDBJ databases">
        <title>Metabolic potential, ecology and presence of endohyphal bacteria is reflected in genomic diversity of Mucoromycotina.</title>
        <authorList>
            <person name="Muszewska A."/>
            <person name="Okrasinska A."/>
            <person name="Steczkiewicz K."/>
            <person name="Drgas O."/>
            <person name="Orlowska M."/>
            <person name="Perlinska-Lenart U."/>
            <person name="Aleksandrzak-Piekarczyk T."/>
            <person name="Szatraj K."/>
            <person name="Zielenkiewicz U."/>
            <person name="Pilsyk S."/>
            <person name="Malc E."/>
            <person name="Mieczkowski P."/>
            <person name="Kruszewska J.S."/>
            <person name="Biernat P."/>
            <person name="Pawlowska J."/>
        </authorList>
    </citation>
    <scope>NUCLEOTIDE SEQUENCE</scope>
    <source>
        <strain evidence="10">WA0000051536</strain>
    </source>
</reference>
<dbReference type="GO" id="GO:0008420">
    <property type="term" value="F:RNA polymerase II CTD heptapeptide repeat phosphatase activity"/>
    <property type="evidence" value="ECO:0007669"/>
    <property type="project" value="UniProtKB-ARBA"/>
</dbReference>
<keyword evidence="3 9" id="KW-0507">mRNA processing</keyword>
<dbReference type="GO" id="GO:0031124">
    <property type="term" value="P:mRNA 3'-end processing"/>
    <property type="evidence" value="ECO:0007669"/>
    <property type="project" value="UniProtKB-ARBA"/>
</dbReference>
<keyword evidence="6 9" id="KW-0539">Nucleus</keyword>
<feature type="non-terminal residue" evidence="10">
    <location>
        <position position="1"/>
    </location>
</feature>
<protein>
    <recommendedName>
        <fullName evidence="9">RNA polymerase II subunit A C-terminal domain phosphatase SSU72</fullName>
        <shortName evidence="9">CTD phosphatase SSU72</shortName>
        <ecNumber evidence="9">3.1.3.16</ecNumber>
    </recommendedName>
</protein>
<keyword evidence="5 9" id="KW-0904">Protein phosphatase</keyword>
<evidence type="ECO:0000313" key="10">
    <source>
        <dbReference type="EMBL" id="KAG2188093.1"/>
    </source>
</evidence>
<evidence type="ECO:0000256" key="9">
    <source>
        <dbReference type="RuleBase" id="RU369031"/>
    </source>
</evidence>
<dbReference type="GO" id="GO:0005847">
    <property type="term" value="C:mRNA cleavage and polyadenylation specificity factor complex"/>
    <property type="evidence" value="ECO:0007669"/>
    <property type="project" value="UniProtKB-ARBA"/>
</dbReference>
<comment type="function">
    <text evidence="9">Component of the cleavage and polyadenylation factor (CPF) complex, which plays a key role in polyadenylation-dependent pre-mRNA 3'-end formation and cooperates with cleavage factors including the CFIA complex and NAB4/CFIB. SSU72 is required for 3'-end formation of snoRNAs.</text>
</comment>
<evidence type="ECO:0000256" key="6">
    <source>
        <dbReference type="ARBA" id="ARBA00023242"/>
    </source>
</evidence>
<dbReference type="Gene3D" id="3.40.50.2300">
    <property type="match status" value="2"/>
</dbReference>
<dbReference type="Proteomes" id="UP000612746">
    <property type="component" value="Unassembled WGS sequence"/>
</dbReference>
<keyword evidence="11" id="KW-1185">Reference proteome</keyword>